<evidence type="ECO:0000313" key="1">
    <source>
        <dbReference type="EMBL" id="RNA11379.1"/>
    </source>
</evidence>
<dbReference type="AlphaFoldDB" id="A0A3M7QJB8"/>
<sequence>MNEDEEPKIVKRSHSVSSKKNFIKIKRKAKKKKLIFDELSFVESHVDTFYCLNDVQGACNPITAKLIDPDEECVKEWVHPDTQLVKPKQRILKFENFAQKGKYRPLDLVNEKDRLRTPQKCTVKNLFDDLNETVRKSELTIASPTKHRIFIDDTPVQYYGLSTMERRIRGLRC</sequence>
<evidence type="ECO:0000313" key="2">
    <source>
        <dbReference type="Proteomes" id="UP000276133"/>
    </source>
</evidence>
<comment type="caution">
    <text evidence="1">The sequence shown here is derived from an EMBL/GenBank/DDBJ whole genome shotgun (WGS) entry which is preliminary data.</text>
</comment>
<dbReference type="Proteomes" id="UP000276133">
    <property type="component" value="Unassembled WGS sequence"/>
</dbReference>
<proteinExistence type="predicted"/>
<accession>A0A3M7QJB8</accession>
<protein>
    <submittedName>
        <fullName evidence="1">Uncharacterized protein</fullName>
    </submittedName>
</protein>
<reference evidence="1 2" key="1">
    <citation type="journal article" date="2018" name="Sci. Rep.">
        <title>Genomic signatures of local adaptation to the degree of environmental predictability in rotifers.</title>
        <authorList>
            <person name="Franch-Gras L."/>
            <person name="Hahn C."/>
            <person name="Garcia-Roger E.M."/>
            <person name="Carmona M.J."/>
            <person name="Serra M."/>
            <person name="Gomez A."/>
        </authorList>
    </citation>
    <scope>NUCLEOTIDE SEQUENCE [LARGE SCALE GENOMIC DNA]</scope>
    <source>
        <strain evidence="1">HYR1</strain>
    </source>
</reference>
<dbReference type="OrthoDB" id="10409104at2759"/>
<name>A0A3M7QJB8_BRAPC</name>
<gene>
    <name evidence="1" type="ORF">BpHYR1_040908</name>
</gene>
<dbReference type="EMBL" id="REGN01005973">
    <property type="protein sequence ID" value="RNA11379.1"/>
    <property type="molecule type" value="Genomic_DNA"/>
</dbReference>
<organism evidence="1 2">
    <name type="scientific">Brachionus plicatilis</name>
    <name type="common">Marine rotifer</name>
    <name type="synonym">Brachionus muelleri</name>
    <dbReference type="NCBI Taxonomy" id="10195"/>
    <lineage>
        <taxon>Eukaryota</taxon>
        <taxon>Metazoa</taxon>
        <taxon>Spiralia</taxon>
        <taxon>Gnathifera</taxon>
        <taxon>Rotifera</taxon>
        <taxon>Eurotatoria</taxon>
        <taxon>Monogononta</taxon>
        <taxon>Pseudotrocha</taxon>
        <taxon>Ploima</taxon>
        <taxon>Brachionidae</taxon>
        <taxon>Brachionus</taxon>
    </lineage>
</organism>
<keyword evidence="2" id="KW-1185">Reference proteome</keyword>